<keyword evidence="1" id="KW-0732">Signal</keyword>
<name>A0ABR3V0J9_9PEZI</name>
<proteinExistence type="predicted"/>
<organism evidence="2 3">
    <name type="scientific">Phialemonium thermophilum</name>
    <dbReference type="NCBI Taxonomy" id="223376"/>
    <lineage>
        <taxon>Eukaryota</taxon>
        <taxon>Fungi</taxon>
        <taxon>Dikarya</taxon>
        <taxon>Ascomycota</taxon>
        <taxon>Pezizomycotina</taxon>
        <taxon>Sordariomycetes</taxon>
        <taxon>Sordariomycetidae</taxon>
        <taxon>Cephalothecales</taxon>
        <taxon>Cephalothecaceae</taxon>
        <taxon>Phialemonium</taxon>
    </lineage>
</organism>
<evidence type="ECO:0000313" key="2">
    <source>
        <dbReference type="EMBL" id="KAL1835001.1"/>
    </source>
</evidence>
<dbReference type="EMBL" id="JAZHXJ010003658">
    <property type="protein sequence ID" value="KAL1835001.1"/>
    <property type="molecule type" value="Genomic_DNA"/>
</dbReference>
<reference evidence="2 3" key="1">
    <citation type="journal article" date="2024" name="Commun. Biol.">
        <title>Comparative genomic analysis of thermophilic fungi reveals convergent evolutionary adaptations and gene losses.</title>
        <authorList>
            <person name="Steindorff A.S."/>
            <person name="Aguilar-Pontes M.V."/>
            <person name="Robinson A.J."/>
            <person name="Andreopoulos B."/>
            <person name="LaButti K."/>
            <person name="Kuo A."/>
            <person name="Mondo S."/>
            <person name="Riley R."/>
            <person name="Otillar R."/>
            <person name="Haridas S."/>
            <person name="Lipzen A."/>
            <person name="Grimwood J."/>
            <person name="Schmutz J."/>
            <person name="Clum A."/>
            <person name="Reid I.D."/>
            <person name="Moisan M.C."/>
            <person name="Butler G."/>
            <person name="Nguyen T.T.M."/>
            <person name="Dewar K."/>
            <person name="Conant G."/>
            <person name="Drula E."/>
            <person name="Henrissat B."/>
            <person name="Hansel C."/>
            <person name="Singer S."/>
            <person name="Hutchinson M.I."/>
            <person name="de Vries R.P."/>
            <person name="Natvig D.O."/>
            <person name="Powell A.J."/>
            <person name="Tsang A."/>
            <person name="Grigoriev I.V."/>
        </authorList>
    </citation>
    <scope>NUCLEOTIDE SEQUENCE [LARGE SCALE GENOMIC DNA]</scope>
    <source>
        <strain evidence="2 3">ATCC 24622</strain>
    </source>
</reference>
<comment type="caution">
    <text evidence="2">The sequence shown here is derived from an EMBL/GenBank/DDBJ whole genome shotgun (WGS) entry which is preliminary data.</text>
</comment>
<gene>
    <name evidence="2" type="ORF">VTK73DRAFT_6486</name>
</gene>
<feature type="signal peptide" evidence="1">
    <location>
        <begin position="1"/>
        <end position="23"/>
    </location>
</feature>
<evidence type="ECO:0000313" key="3">
    <source>
        <dbReference type="Proteomes" id="UP001586593"/>
    </source>
</evidence>
<evidence type="ECO:0000256" key="1">
    <source>
        <dbReference type="SAM" id="SignalP"/>
    </source>
</evidence>
<dbReference type="Proteomes" id="UP001586593">
    <property type="component" value="Unassembled WGS sequence"/>
</dbReference>
<accession>A0ABR3V0J9</accession>
<keyword evidence="3" id="KW-1185">Reference proteome</keyword>
<evidence type="ECO:0008006" key="4">
    <source>
        <dbReference type="Google" id="ProtNLM"/>
    </source>
</evidence>
<feature type="chain" id="PRO_5045713484" description="Secreted protein" evidence="1">
    <location>
        <begin position="24"/>
        <end position="79"/>
    </location>
</feature>
<sequence>MSVRPWTLIVLALSDLFMPRCAPFEEGLSSYCLSSPFSWTLGSALLASRSHLRRTSCIAGLEKKKHPTKNERLLLTIDR</sequence>
<protein>
    <recommendedName>
        <fullName evidence="4">Secreted protein</fullName>
    </recommendedName>
</protein>